<dbReference type="PATRIC" id="fig|1202534.3.peg.3346"/>
<evidence type="ECO:0000313" key="3">
    <source>
        <dbReference type="Proteomes" id="UP000013988"/>
    </source>
</evidence>
<accession>R9BU05</accession>
<evidence type="ECO:0000313" key="2">
    <source>
        <dbReference type="EMBL" id="EOR20487.1"/>
    </source>
</evidence>
<evidence type="ECO:0000256" key="1">
    <source>
        <dbReference type="SAM" id="Phobius"/>
    </source>
</evidence>
<sequence length="114" mass="13863">MTLERIDYYRDLQPLYDQCKKNLYYHSILTMTDGSVVDGIIEDVDNDSIVVLVGEDVMEQDDNEPNNQQRDFYRRPRRRYRRFRRRRFPLGNLAALSLLAYPFYAPPYPYYPYY</sequence>
<keyword evidence="3" id="KW-1185">Reference proteome</keyword>
<proteinExistence type="predicted"/>
<dbReference type="RefSeq" id="WP_016208599.1">
    <property type="nucleotide sequence ID" value="NZ_ASRV01000200.1"/>
</dbReference>
<feature type="transmembrane region" description="Helical" evidence="1">
    <location>
        <begin position="87"/>
        <end position="104"/>
    </location>
</feature>
<dbReference type="EMBL" id="ASRV01000200">
    <property type="protein sequence ID" value="EOR20487.1"/>
    <property type="molecule type" value="Genomic_DNA"/>
</dbReference>
<dbReference type="AlphaFoldDB" id="R9BU05"/>
<keyword evidence="1" id="KW-0472">Membrane</keyword>
<comment type="caution">
    <text evidence="2">The sequence shown here is derived from an EMBL/GenBank/DDBJ whole genome shotgun (WGS) entry which is preliminary data.</text>
</comment>
<keyword evidence="1" id="KW-1133">Transmembrane helix</keyword>
<dbReference type="OrthoDB" id="2628646at2"/>
<dbReference type="Proteomes" id="UP000013988">
    <property type="component" value="Unassembled WGS sequence"/>
</dbReference>
<organism evidence="2 3">
    <name type="scientific">Clostridium sartagoforme AAU1</name>
    <dbReference type="NCBI Taxonomy" id="1202534"/>
    <lineage>
        <taxon>Bacteria</taxon>
        <taxon>Bacillati</taxon>
        <taxon>Bacillota</taxon>
        <taxon>Clostridia</taxon>
        <taxon>Eubacteriales</taxon>
        <taxon>Clostridiaceae</taxon>
        <taxon>Clostridium</taxon>
    </lineage>
</organism>
<gene>
    <name evidence="2" type="ORF">A500_16815</name>
</gene>
<name>R9BU05_9CLOT</name>
<reference evidence="2 3" key="1">
    <citation type="submission" date="2013-03" db="EMBL/GenBank/DDBJ databases">
        <title>Whole genome shotgun sequencing of Clostridium sartagoforme AAU1.</title>
        <authorList>
            <person name="Joshi C.G."/>
            <person name="Duggirala S.M."/>
            <person name="Nathani N.M."/>
            <person name="Bhatt V.D."/>
            <person name="Patel A.K."/>
            <person name="Pandya P.R."/>
            <person name="KaPatel J.A."/>
        </authorList>
    </citation>
    <scope>NUCLEOTIDE SEQUENCE [LARGE SCALE GENOMIC DNA]</scope>
    <source>
        <strain evidence="2 3">AAU1</strain>
    </source>
</reference>
<keyword evidence="1" id="KW-0812">Transmembrane</keyword>
<protein>
    <submittedName>
        <fullName evidence="2">Uncharacterized protein</fullName>
    </submittedName>
</protein>